<feature type="transmembrane region" description="Helical" evidence="2">
    <location>
        <begin position="78"/>
        <end position="99"/>
    </location>
</feature>
<dbReference type="Pfam" id="PF16112">
    <property type="entry name" value="DUF4830"/>
    <property type="match status" value="1"/>
</dbReference>
<dbReference type="InterPro" id="IPR032256">
    <property type="entry name" value="DUF4829"/>
</dbReference>
<evidence type="ECO:0000256" key="1">
    <source>
        <dbReference type="SAM" id="MobiDB-lite"/>
    </source>
</evidence>
<dbReference type="KEGG" id="tab:CIG75_16265"/>
<organism evidence="5 6">
    <name type="scientific">Tumebacillus algifaecis</name>
    <dbReference type="NCBI Taxonomy" id="1214604"/>
    <lineage>
        <taxon>Bacteria</taxon>
        <taxon>Bacillati</taxon>
        <taxon>Bacillota</taxon>
        <taxon>Bacilli</taxon>
        <taxon>Bacillales</taxon>
        <taxon>Alicyclobacillaceae</taxon>
        <taxon>Tumebacillus</taxon>
    </lineage>
</organism>
<proteinExistence type="predicted"/>
<name>A0A223D496_9BACL</name>
<dbReference type="InterPro" id="IPR032257">
    <property type="entry name" value="DUF4830"/>
</dbReference>
<dbReference type="EMBL" id="CP022657">
    <property type="protein sequence ID" value="ASS76350.1"/>
    <property type="molecule type" value="Genomic_DNA"/>
</dbReference>
<evidence type="ECO:0008006" key="7">
    <source>
        <dbReference type="Google" id="ProtNLM"/>
    </source>
</evidence>
<dbReference type="Proteomes" id="UP000214688">
    <property type="component" value="Chromosome"/>
</dbReference>
<evidence type="ECO:0000256" key="2">
    <source>
        <dbReference type="SAM" id="Phobius"/>
    </source>
</evidence>
<keyword evidence="2" id="KW-0812">Transmembrane</keyword>
<reference evidence="5 6" key="1">
    <citation type="journal article" date="2015" name="Int. J. Syst. Evol. Microbiol.">
        <title>Tumebacillus algifaecis sp. nov., isolated from decomposing algal scum.</title>
        <authorList>
            <person name="Wu Y.F."/>
            <person name="Zhang B."/>
            <person name="Xing P."/>
            <person name="Wu Q.L."/>
            <person name="Liu S.J."/>
        </authorList>
    </citation>
    <scope>NUCLEOTIDE SEQUENCE [LARGE SCALE GENOMIC DNA]</scope>
    <source>
        <strain evidence="5 6">THMBR28</strain>
    </source>
</reference>
<feature type="domain" description="DUF4830" evidence="4">
    <location>
        <begin position="164"/>
        <end position="258"/>
    </location>
</feature>
<evidence type="ECO:0000259" key="4">
    <source>
        <dbReference type="Pfam" id="PF16112"/>
    </source>
</evidence>
<evidence type="ECO:0000313" key="6">
    <source>
        <dbReference type="Proteomes" id="UP000214688"/>
    </source>
</evidence>
<accession>A0A223D496</accession>
<feature type="compositionally biased region" description="Polar residues" evidence="1">
    <location>
        <begin position="108"/>
        <end position="118"/>
    </location>
</feature>
<keyword evidence="6" id="KW-1185">Reference proteome</keyword>
<keyword evidence="2" id="KW-0472">Membrane</keyword>
<dbReference type="RefSeq" id="WP_094237583.1">
    <property type="nucleotide sequence ID" value="NZ_CP022657.1"/>
</dbReference>
<evidence type="ECO:0000259" key="3">
    <source>
        <dbReference type="Pfam" id="PF16111"/>
    </source>
</evidence>
<keyword evidence="2" id="KW-1133">Transmembrane helix</keyword>
<dbReference type="AlphaFoldDB" id="A0A223D496"/>
<feature type="region of interest" description="Disordered" evidence="1">
    <location>
        <begin position="103"/>
        <end position="124"/>
    </location>
</feature>
<protein>
    <recommendedName>
        <fullName evidence="7">DUF4830 domain-containing protein</fullName>
    </recommendedName>
</protein>
<gene>
    <name evidence="5" type="ORF">CIG75_16265</name>
</gene>
<dbReference type="Pfam" id="PF16111">
    <property type="entry name" value="DUF4829"/>
    <property type="match status" value="1"/>
</dbReference>
<evidence type="ECO:0000313" key="5">
    <source>
        <dbReference type="EMBL" id="ASS76350.1"/>
    </source>
</evidence>
<sequence length="443" mass="49218">MIQCQDVKEAIWSADLTPEMIEHVLTCSECEQEQKLVQGIGITLDLEDIPMPSRSLLPARAEIVKAVNAHRWRRLSRYVTAGLAAACVLLVFTQVPGFLSSKGDDALRNQTASTSGEQAKNPDQAIASERLDDLGNRNDLTAINEQKKELASTSSTIDPQIVNLLGTYGWTPTGDSFQMQTVTLPDSFIDQPGAYPLGLYWAKHNLYAKDIGLDVSRHQGETVVAYTVPLKEMWDDGLKMNTTAVVLEKDGNPIGAWLQKGTGMAASLKKRDFTDLAKASWGDWLVQNGQVNYKQGPDAQMVGWTPEQVILKYYEAIQSSDYATAYALYSKGYQSTFWHMNNGEKLYAQSWDKGGNNPQNISFVQVIDLQETEVSNKSLPAESYKGSRLNRQLAGELQFQVTVSVQYKTQLGQQDGINAFFIGMVKETSQAPWKIEWIDGSPR</sequence>
<dbReference type="OrthoDB" id="2380065at2"/>
<feature type="domain" description="DUF4829" evidence="3">
    <location>
        <begin position="307"/>
        <end position="436"/>
    </location>
</feature>